<dbReference type="InterPro" id="IPR032834">
    <property type="entry name" value="NatK-like_C"/>
</dbReference>
<evidence type="ECO:0000313" key="2">
    <source>
        <dbReference type="EMBL" id="MSS86846.1"/>
    </source>
</evidence>
<keyword evidence="3" id="KW-1185">Reference proteome</keyword>
<dbReference type="GO" id="GO:0005524">
    <property type="term" value="F:ATP binding"/>
    <property type="evidence" value="ECO:0007669"/>
    <property type="project" value="UniProtKB-KW"/>
</dbReference>
<sequence>MRKSHCEFRAGAEKKIGGGKKYYCRTSKSTDKELYGLGLKLVRQIVEEYDGRMEIKTAGRKFTVTACIRTDADKVIPSATHP</sequence>
<evidence type="ECO:0000259" key="1">
    <source>
        <dbReference type="Pfam" id="PF14501"/>
    </source>
</evidence>
<feature type="domain" description="Sensor histidine kinase NatK-like C-terminal" evidence="1">
    <location>
        <begin position="26"/>
        <end position="67"/>
    </location>
</feature>
<reference evidence="2 3" key="1">
    <citation type="submission" date="2019-08" db="EMBL/GenBank/DDBJ databases">
        <title>In-depth cultivation of the pig gut microbiome towards novel bacterial diversity and tailored functional studies.</title>
        <authorList>
            <person name="Wylensek D."/>
            <person name="Hitch T.C.A."/>
            <person name="Clavel T."/>
        </authorList>
    </citation>
    <scope>NUCLEOTIDE SEQUENCE [LARGE SCALE GENOMIC DNA]</scope>
    <source>
        <strain evidence="2 3">WCA-389-WT-23B</strain>
    </source>
</reference>
<comment type="caution">
    <text evidence="2">The sequence shown here is derived from an EMBL/GenBank/DDBJ whole genome shotgun (WGS) entry which is preliminary data.</text>
</comment>
<dbReference type="Proteomes" id="UP000436047">
    <property type="component" value="Unassembled WGS sequence"/>
</dbReference>
<protein>
    <submittedName>
        <fullName evidence="2">ATP-binding protein</fullName>
    </submittedName>
</protein>
<dbReference type="SUPFAM" id="SSF55874">
    <property type="entry name" value="ATPase domain of HSP90 chaperone/DNA topoisomerase II/histidine kinase"/>
    <property type="match status" value="1"/>
</dbReference>
<dbReference type="EMBL" id="VUMI01000001">
    <property type="protein sequence ID" value="MSS86846.1"/>
    <property type="molecule type" value="Genomic_DNA"/>
</dbReference>
<dbReference type="Gene3D" id="3.30.565.10">
    <property type="entry name" value="Histidine kinase-like ATPase, C-terminal domain"/>
    <property type="match status" value="1"/>
</dbReference>
<proteinExistence type="predicted"/>
<keyword evidence="2" id="KW-0067">ATP-binding</keyword>
<dbReference type="InterPro" id="IPR036890">
    <property type="entry name" value="HATPase_C_sf"/>
</dbReference>
<gene>
    <name evidence="2" type="ORF">FYJ45_00295</name>
</gene>
<organism evidence="2 3">
    <name type="scientific">Eisenbergiella porci</name>
    <dbReference type="NCBI Taxonomy" id="2652274"/>
    <lineage>
        <taxon>Bacteria</taxon>
        <taxon>Bacillati</taxon>
        <taxon>Bacillota</taxon>
        <taxon>Clostridia</taxon>
        <taxon>Lachnospirales</taxon>
        <taxon>Lachnospiraceae</taxon>
        <taxon>Eisenbergiella</taxon>
    </lineage>
</organism>
<keyword evidence="2" id="KW-0547">Nucleotide-binding</keyword>
<dbReference type="AlphaFoldDB" id="A0A6N7VUY9"/>
<name>A0A6N7VUY9_9FIRM</name>
<accession>A0A6N7VUY9</accession>
<dbReference type="Pfam" id="PF14501">
    <property type="entry name" value="HATPase_c_5"/>
    <property type="match status" value="1"/>
</dbReference>
<evidence type="ECO:0000313" key="3">
    <source>
        <dbReference type="Proteomes" id="UP000436047"/>
    </source>
</evidence>